<feature type="domain" description="CdaR GGDEF-like" evidence="5">
    <location>
        <begin position="196"/>
        <end position="310"/>
    </location>
</feature>
<dbReference type="Gene3D" id="1.10.10.2840">
    <property type="entry name" value="PucR C-terminal helix-turn-helix domain"/>
    <property type="match status" value="1"/>
</dbReference>
<evidence type="ECO:0000259" key="3">
    <source>
        <dbReference type="Pfam" id="PF13556"/>
    </source>
</evidence>
<evidence type="ECO:0000256" key="1">
    <source>
        <dbReference type="ARBA" id="ARBA00006754"/>
    </source>
</evidence>
<dbReference type="PANTHER" id="PTHR33744:SF1">
    <property type="entry name" value="DNA-BINDING TRANSCRIPTIONAL ACTIVATOR ADER"/>
    <property type="match status" value="1"/>
</dbReference>
<dbReference type="OrthoDB" id="3196285at2"/>
<dbReference type="RefSeq" id="WP_132426319.1">
    <property type="nucleotide sequence ID" value="NZ_SMFZ01000001.1"/>
</dbReference>
<organism evidence="6 7">
    <name type="scientific">Pseudonocardia endophytica</name>
    <dbReference type="NCBI Taxonomy" id="401976"/>
    <lineage>
        <taxon>Bacteria</taxon>
        <taxon>Bacillati</taxon>
        <taxon>Actinomycetota</taxon>
        <taxon>Actinomycetes</taxon>
        <taxon>Pseudonocardiales</taxon>
        <taxon>Pseudonocardiaceae</taxon>
        <taxon>Pseudonocardia</taxon>
    </lineage>
</organism>
<name>A0A4R1I4J1_PSEEN</name>
<comment type="caution">
    <text evidence="6">The sequence shown here is derived from an EMBL/GenBank/DDBJ whole genome shotgun (WGS) entry which is preliminary data.</text>
</comment>
<evidence type="ECO:0000313" key="6">
    <source>
        <dbReference type="EMBL" id="TCK27489.1"/>
    </source>
</evidence>
<evidence type="ECO:0000313" key="7">
    <source>
        <dbReference type="Proteomes" id="UP000295560"/>
    </source>
</evidence>
<reference evidence="6 7" key="1">
    <citation type="submission" date="2019-03" db="EMBL/GenBank/DDBJ databases">
        <title>Sequencing the genomes of 1000 actinobacteria strains.</title>
        <authorList>
            <person name="Klenk H.-P."/>
        </authorList>
    </citation>
    <scope>NUCLEOTIDE SEQUENCE [LARGE SCALE GENOMIC DNA]</scope>
    <source>
        <strain evidence="6 7">DSM 44969</strain>
    </source>
</reference>
<dbReference type="InterPro" id="IPR051448">
    <property type="entry name" value="CdaR-like_regulators"/>
</dbReference>
<evidence type="ECO:0000256" key="2">
    <source>
        <dbReference type="SAM" id="MobiDB-lite"/>
    </source>
</evidence>
<comment type="similarity">
    <text evidence="1">Belongs to the CdaR family.</text>
</comment>
<keyword evidence="7" id="KW-1185">Reference proteome</keyword>
<dbReference type="InterPro" id="IPR025736">
    <property type="entry name" value="PucR_C-HTH_dom"/>
</dbReference>
<dbReference type="AlphaFoldDB" id="A0A4R1I4J1"/>
<dbReference type="EMBL" id="SMFZ01000001">
    <property type="protein sequence ID" value="TCK27489.1"/>
    <property type="molecule type" value="Genomic_DNA"/>
</dbReference>
<dbReference type="InterPro" id="IPR041522">
    <property type="entry name" value="CdaR_GGDEF"/>
</dbReference>
<sequence length="419" mass="44723">MAEPAGHGRAAVPRTRVGPDVGAANEGDEALTTLCRALREDVDGLADRLTVMILEREDVYGELGVPIDTDLRATCRANIDRTLAVLAGDLPTHVERARVTVETGQRRVRQGVPLEVVLRAYRLCGRLLWERMCRISSDRFDGRFDRALLGAADRVWALIDSASDRLVDAYRREEAQLRSLDDGRRYSMTEGLLQGRGRDPAFARDASRVLGLPEHQDVVIVVAPHADGVGSDGAGAPEGAREALAAAGIGSVWHTRPGEVVGVVPVPARVTSAVCAALGPCARGPIGVSSPVTGLDRLDEAHSTARLAAATLPAGEPAVAALDDRLPEALLTGSPELAQRIRRHALGPLLDLPAAERDVLLDTLAATLDADGSPSRAASVLYCHRNTVMYRLARIETLTGRRIADHRDRLLMGLGLLAG</sequence>
<feature type="domain" description="RsbT co-antagonist protein RsbRD N-terminal" evidence="4">
    <location>
        <begin position="43"/>
        <end position="185"/>
    </location>
</feature>
<feature type="region of interest" description="Disordered" evidence="2">
    <location>
        <begin position="1"/>
        <end position="24"/>
    </location>
</feature>
<protein>
    <submittedName>
        <fullName evidence="6">PucR-like helix-turn-helix protein</fullName>
    </submittedName>
</protein>
<evidence type="ECO:0000259" key="5">
    <source>
        <dbReference type="Pfam" id="PF17853"/>
    </source>
</evidence>
<dbReference type="Pfam" id="PF13556">
    <property type="entry name" value="HTH_30"/>
    <property type="match status" value="1"/>
</dbReference>
<dbReference type="Pfam" id="PF14361">
    <property type="entry name" value="RsbRD_N"/>
    <property type="match status" value="1"/>
</dbReference>
<dbReference type="PANTHER" id="PTHR33744">
    <property type="entry name" value="CARBOHYDRATE DIACID REGULATOR"/>
    <property type="match status" value="1"/>
</dbReference>
<proteinExistence type="inferred from homology"/>
<accession>A0A4R1I4J1</accession>
<dbReference type="InterPro" id="IPR025751">
    <property type="entry name" value="RsbRD_N_dom"/>
</dbReference>
<dbReference type="Pfam" id="PF17853">
    <property type="entry name" value="GGDEF_2"/>
    <property type="match status" value="1"/>
</dbReference>
<dbReference type="Proteomes" id="UP000295560">
    <property type="component" value="Unassembled WGS sequence"/>
</dbReference>
<feature type="domain" description="PucR C-terminal helix-turn-helix" evidence="3">
    <location>
        <begin position="360"/>
        <end position="417"/>
    </location>
</feature>
<evidence type="ECO:0000259" key="4">
    <source>
        <dbReference type="Pfam" id="PF14361"/>
    </source>
</evidence>
<dbReference type="InterPro" id="IPR042070">
    <property type="entry name" value="PucR_C-HTH_sf"/>
</dbReference>
<gene>
    <name evidence="6" type="ORF">EV378_3361</name>
</gene>